<dbReference type="Gene3D" id="1.10.260.40">
    <property type="entry name" value="lambda repressor-like DNA-binding domains"/>
    <property type="match status" value="1"/>
</dbReference>
<organism evidence="2 3">
    <name type="scientific">Thalassomonas viridans</name>
    <dbReference type="NCBI Taxonomy" id="137584"/>
    <lineage>
        <taxon>Bacteria</taxon>
        <taxon>Pseudomonadati</taxon>
        <taxon>Pseudomonadota</taxon>
        <taxon>Gammaproteobacteria</taxon>
        <taxon>Alteromonadales</taxon>
        <taxon>Colwelliaceae</taxon>
        <taxon>Thalassomonas</taxon>
    </lineage>
</organism>
<dbReference type="RefSeq" id="WP_044840703.1">
    <property type="nucleotide sequence ID" value="NZ_CP059733.1"/>
</dbReference>
<sequence>MNSLIASKNITNELKSFEYATHRMAEALPGLSSDKSFADAMGVSSSTYSTWKNRGTLGISALVNFCILNNIDMNWFFKNEIKNVSNEIARDEVDVVSIAKAIATIEPIMHKVGMAKSEIGYEHMLKTYFDYQDMPELSVILEAVAKAQVRTG</sequence>
<dbReference type="GO" id="GO:0045892">
    <property type="term" value="P:negative regulation of DNA-templated transcription"/>
    <property type="evidence" value="ECO:0007669"/>
    <property type="project" value="InterPro"/>
</dbReference>
<dbReference type="Pfam" id="PF07022">
    <property type="entry name" value="Phage_CI_repr"/>
    <property type="match status" value="1"/>
</dbReference>
<evidence type="ECO:0000313" key="3">
    <source>
        <dbReference type="Proteomes" id="UP000032352"/>
    </source>
</evidence>
<dbReference type="KEGG" id="tvd:SG34_010480"/>
<dbReference type="Proteomes" id="UP000032352">
    <property type="component" value="Chromosome"/>
</dbReference>
<gene>
    <name evidence="2" type="ORF">SG34_010480</name>
</gene>
<reference evidence="2 3" key="1">
    <citation type="journal article" date="2015" name="Genome Announc.">
        <title>Draft Genome Sequences of Marine Isolates of Thalassomonas viridans and Thalassomonas actiniarum.</title>
        <authorList>
            <person name="Olonade I."/>
            <person name="van Zyl L.J."/>
            <person name="Trindade M."/>
        </authorList>
    </citation>
    <scope>NUCLEOTIDE SEQUENCE [LARGE SCALE GENOMIC DNA]</scope>
    <source>
        <strain evidence="2 3">XOM25</strain>
    </source>
</reference>
<name>A0AAF0C9A0_9GAMM</name>
<dbReference type="EMBL" id="CP059733">
    <property type="protein sequence ID" value="WDE07272.1"/>
    <property type="molecule type" value="Genomic_DNA"/>
</dbReference>
<evidence type="ECO:0000259" key="1">
    <source>
        <dbReference type="Pfam" id="PF07022"/>
    </source>
</evidence>
<reference evidence="2 3" key="2">
    <citation type="journal article" date="2022" name="Mar. Drugs">
        <title>Bioassay-Guided Fractionation Leads to the Detection of Cholic Acid Generated by the Rare Thalassomonas sp.</title>
        <authorList>
            <person name="Pheiffer F."/>
            <person name="Schneider Y.K."/>
            <person name="Hansen E.H."/>
            <person name="Andersen J.H."/>
            <person name="Isaksson J."/>
            <person name="Busche T."/>
            <person name="R C."/>
            <person name="Kalinowski J."/>
            <person name="Zyl L.V."/>
            <person name="Trindade M."/>
        </authorList>
    </citation>
    <scope>NUCLEOTIDE SEQUENCE [LARGE SCALE GENOMIC DNA]</scope>
    <source>
        <strain evidence="2 3">XOM25</strain>
    </source>
</reference>
<dbReference type="InterPro" id="IPR010982">
    <property type="entry name" value="Lambda_DNA-bd_dom_sf"/>
</dbReference>
<dbReference type="GO" id="GO:0003677">
    <property type="term" value="F:DNA binding"/>
    <property type="evidence" value="ECO:0007669"/>
    <property type="project" value="InterPro"/>
</dbReference>
<feature type="domain" description="Bacteriophage CI repressor N-terminal" evidence="1">
    <location>
        <begin position="21"/>
        <end position="75"/>
    </location>
</feature>
<keyword evidence="3" id="KW-1185">Reference proteome</keyword>
<protein>
    <submittedName>
        <fullName evidence="2">Helix-turn-helix domain-containing protein</fullName>
    </submittedName>
</protein>
<accession>A0AAF0C9A0</accession>
<dbReference type="AlphaFoldDB" id="A0AAF0C9A0"/>
<dbReference type="InterPro" id="IPR010744">
    <property type="entry name" value="Phage_CI_N"/>
</dbReference>
<proteinExistence type="predicted"/>
<evidence type="ECO:0000313" key="2">
    <source>
        <dbReference type="EMBL" id="WDE07272.1"/>
    </source>
</evidence>